<protein>
    <submittedName>
        <fullName evidence="2">GNAT family N-acetyltransferase</fullName>
    </submittedName>
</protein>
<reference evidence="2 3" key="1">
    <citation type="journal article" date="2013" name="Int. J. Syst. Evol. Microbiol.">
        <title>Celerinatantimonas yamalensis sp. nov., a cold-adapted diazotrophic bacterium from a cold permafrost brine.</title>
        <authorList>
            <person name="Shcherbakova V."/>
            <person name="Chuvilskaya N."/>
            <person name="Rivkina E."/>
            <person name="Demidov N."/>
            <person name="Uchaeva V."/>
            <person name="Suetin S."/>
            <person name="Suzina N."/>
            <person name="Gilichinsky D."/>
        </authorList>
    </citation>
    <scope>NUCLEOTIDE SEQUENCE [LARGE SCALE GENOMIC DNA]</scope>
    <source>
        <strain evidence="2 3">C7</strain>
    </source>
</reference>
<keyword evidence="3" id="KW-1185">Reference proteome</keyword>
<dbReference type="InterPro" id="IPR000182">
    <property type="entry name" value="GNAT_dom"/>
</dbReference>
<dbReference type="CDD" id="cd04301">
    <property type="entry name" value="NAT_SF"/>
    <property type="match status" value="1"/>
</dbReference>
<dbReference type="EMBL" id="JBEQCT010000005">
    <property type="protein sequence ID" value="MFM2485702.1"/>
    <property type="molecule type" value="Genomic_DNA"/>
</dbReference>
<organism evidence="2 3">
    <name type="scientific">Celerinatantimonas yamalensis</name>
    <dbReference type="NCBI Taxonomy" id="559956"/>
    <lineage>
        <taxon>Bacteria</taxon>
        <taxon>Pseudomonadati</taxon>
        <taxon>Pseudomonadota</taxon>
        <taxon>Gammaproteobacteria</taxon>
        <taxon>Celerinatantimonadaceae</taxon>
        <taxon>Celerinatantimonas</taxon>
    </lineage>
</organism>
<evidence type="ECO:0000313" key="3">
    <source>
        <dbReference type="Proteomes" id="UP001629953"/>
    </source>
</evidence>
<evidence type="ECO:0000259" key="1">
    <source>
        <dbReference type="PROSITE" id="PS51186"/>
    </source>
</evidence>
<proteinExistence type="predicted"/>
<comment type="caution">
    <text evidence="2">The sequence shown here is derived from an EMBL/GenBank/DDBJ whole genome shotgun (WGS) entry which is preliminary data.</text>
</comment>
<dbReference type="PANTHER" id="PTHR43617">
    <property type="entry name" value="L-AMINO ACID N-ACETYLTRANSFERASE"/>
    <property type="match status" value="1"/>
</dbReference>
<dbReference type="PANTHER" id="PTHR43617:SF34">
    <property type="entry name" value="PUTATIVE-RELATED"/>
    <property type="match status" value="1"/>
</dbReference>
<accession>A0ABW9G7N7</accession>
<dbReference type="Pfam" id="PF00583">
    <property type="entry name" value="Acetyltransf_1"/>
    <property type="match status" value="1"/>
</dbReference>
<dbReference type="Gene3D" id="3.40.630.30">
    <property type="match status" value="1"/>
</dbReference>
<sequence>MKIRMANDDDRDGICKLADEINMEHFNHMPRYFAKPKADRSDWWYWQSTFQKEDRFMLVCIMDETVVGFVSASIVDTPDLPFLVSMKRCLIGTIVVASHYQRKGIASQLVARVCEVAKEKGAIDLGLEVMDFNRGAREFYRKLGFGCFSERLSKSLD</sequence>
<dbReference type="SUPFAM" id="SSF55729">
    <property type="entry name" value="Acyl-CoA N-acyltransferases (Nat)"/>
    <property type="match status" value="1"/>
</dbReference>
<feature type="domain" description="N-acetyltransferase" evidence="1">
    <location>
        <begin position="1"/>
        <end position="157"/>
    </location>
</feature>
<name>A0ABW9G7N7_9GAMM</name>
<dbReference type="InterPro" id="IPR016181">
    <property type="entry name" value="Acyl_CoA_acyltransferase"/>
</dbReference>
<dbReference type="Proteomes" id="UP001629953">
    <property type="component" value="Unassembled WGS sequence"/>
</dbReference>
<dbReference type="InterPro" id="IPR050276">
    <property type="entry name" value="MshD_Acetyltransferase"/>
</dbReference>
<dbReference type="RefSeq" id="WP_408623951.1">
    <property type="nucleotide sequence ID" value="NZ_JBEQCT010000005.1"/>
</dbReference>
<evidence type="ECO:0000313" key="2">
    <source>
        <dbReference type="EMBL" id="MFM2485702.1"/>
    </source>
</evidence>
<gene>
    <name evidence="2" type="ORF">ABUE30_11640</name>
</gene>
<dbReference type="PROSITE" id="PS51186">
    <property type="entry name" value="GNAT"/>
    <property type="match status" value="1"/>
</dbReference>